<evidence type="ECO:0000256" key="9">
    <source>
        <dbReference type="ARBA" id="ARBA00022840"/>
    </source>
</evidence>
<feature type="transmembrane region" description="Helical" evidence="12">
    <location>
        <begin position="288"/>
        <end position="304"/>
    </location>
</feature>
<dbReference type="AlphaFoldDB" id="A0A0U5BGG5"/>
<evidence type="ECO:0000256" key="4">
    <source>
        <dbReference type="ARBA" id="ARBA00022531"/>
    </source>
</evidence>
<feature type="transmembrane region" description="Helical" evidence="12">
    <location>
        <begin position="213"/>
        <end position="233"/>
    </location>
</feature>
<evidence type="ECO:0000256" key="5">
    <source>
        <dbReference type="ARBA" id="ARBA00022567"/>
    </source>
</evidence>
<dbReference type="Proteomes" id="UP000657200">
    <property type="component" value="Unassembled WGS sequence"/>
</dbReference>
<evidence type="ECO:0000256" key="12">
    <source>
        <dbReference type="SAM" id="Phobius"/>
    </source>
</evidence>
<feature type="domain" description="Phosphoribulokinase/uridine kinase" evidence="13">
    <location>
        <begin position="421"/>
        <end position="598"/>
    </location>
</feature>
<dbReference type="Pfam" id="PF00485">
    <property type="entry name" value="PRK"/>
    <property type="match status" value="1"/>
</dbReference>
<evidence type="ECO:0000256" key="1">
    <source>
        <dbReference type="ARBA" id="ARBA00005215"/>
    </source>
</evidence>
<dbReference type="OrthoDB" id="9773443at2"/>
<dbReference type="EMBL" id="LN609302">
    <property type="protein sequence ID" value="CEF54252.1"/>
    <property type="molecule type" value="Genomic_DNA"/>
</dbReference>
<feature type="transmembrane region" description="Helical" evidence="12">
    <location>
        <begin position="135"/>
        <end position="155"/>
    </location>
</feature>
<feature type="transmembrane region" description="Helical" evidence="12">
    <location>
        <begin position="106"/>
        <end position="128"/>
    </location>
</feature>
<dbReference type="PRINTS" id="PR00478">
    <property type="entry name" value="PHRIBLKINASE"/>
</dbReference>
<keyword evidence="12" id="KW-1133">Transmembrane helix</keyword>
<dbReference type="PANTHER" id="PTHR10285">
    <property type="entry name" value="URIDINE KINASE"/>
    <property type="match status" value="1"/>
</dbReference>
<evidence type="ECO:0000313" key="16">
    <source>
        <dbReference type="Proteomes" id="UP000068250"/>
    </source>
</evidence>
<feature type="transmembrane region" description="Helical" evidence="12">
    <location>
        <begin position="80"/>
        <end position="100"/>
    </location>
</feature>
<comment type="similarity">
    <text evidence="2 11">Belongs to the phosphoribulokinase family.</text>
</comment>
<dbReference type="GO" id="GO:0008974">
    <property type="term" value="F:phosphoribulokinase activity"/>
    <property type="evidence" value="ECO:0007669"/>
    <property type="project" value="UniProtKB-EC"/>
</dbReference>
<dbReference type="SUPFAM" id="SSF52540">
    <property type="entry name" value="P-loop containing nucleoside triphosphate hydrolases"/>
    <property type="match status" value="1"/>
</dbReference>
<accession>A0A0U5BGG5</accession>
<keyword evidence="8 14" id="KW-0418">Kinase</keyword>
<gene>
    <name evidence="14" type="primary">prk</name>
    <name evidence="14" type="ORF">AGA_669</name>
    <name evidence="15" type="ORF">GOB80_10290</name>
</gene>
<dbReference type="Proteomes" id="UP000068250">
    <property type="component" value="Chromosome I"/>
</dbReference>
<comment type="catalytic activity">
    <reaction evidence="10 11">
        <text>D-ribulose 5-phosphate + ATP = D-ribulose 1,5-bisphosphate + ADP + H(+)</text>
        <dbReference type="Rhea" id="RHEA:19365"/>
        <dbReference type="ChEBI" id="CHEBI:15378"/>
        <dbReference type="ChEBI" id="CHEBI:30616"/>
        <dbReference type="ChEBI" id="CHEBI:57870"/>
        <dbReference type="ChEBI" id="CHEBI:58121"/>
        <dbReference type="ChEBI" id="CHEBI:456216"/>
        <dbReference type="EC" id="2.7.1.19"/>
    </reaction>
</comment>
<evidence type="ECO:0000313" key="15">
    <source>
        <dbReference type="EMBL" id="NHO40059.1"/>
    </source>
</evidence>
<reference evidence="15 17" key="3">
    <citation type="journal article" date="2020" name="Int. J. Syst. Evol. Microbiol.">
        <title>Novel acetic acid bacteria from cider fermentations: Acetobacter conturbans sp. nov. and Acetobacter fallax sp. nov.</title>
        <authorList>
            <person name="Sombolestani A.S."/>
            <person name="Cleenwerck I."/>
            <person name="Cnockaert M."/>
            <person name="Borremans W."/>
            <person name="Wieme A.D."/>
            <person name="De Vuyst L."/>
            <person name="Vandamme P."/>
        </authorList>
    </citation>
    <scope>NUCLEOTIDE SEQUENCE [LARGE SCALE GENOMIC DNA]</scope>
    <source>
        <strain evidence="15 17">LMG 23848</strain>
    </source>
</reference>
<keyword evidence="5" id="KW-0113">Calvin cycle</keyword>
<dbReference type="STRING" id="431306.AGA_669"/>
<keyword evidence="17" id="KW-1185">Reference proteome</keyword>
<feature type="transmembrane region" description="Helical" evidence="12">
    <location>
        <begin position="386"/>
        <end position="404"/>
    </location>
</feature>
<feature type="transmembrane region" description="Helical" evidence="12">
    <location>
        <begin position="264"/>
        <end position="281"/>
    </location>
</feature>
<evidence type="ECO:0000313" key="17">
    <source>
        <dbReference type="Proteomes" id="UP000657200"/>
    </source>
</evidence>
<reference evidence="14" key="1">
    <citation type="submission" date="2014-09" db="EMBL/GenBank/DDBJ databases">
        <authorList>
            <person name="Magalhaes I.L.F."/>
            <person name="Oliveira U."/>
            <person name="Santos F.R."/>
            <person name="Vidigal T.H.D.A."/>
            <person name="Brescovit A.D."/>
            <person name="Santos A.J."/>
        </authorList>
    </citation>
    <scope>NUCLEOTIDE SEQUENCE</scope>
    <source>
        <strain evidence="14">LMG 23848T</strain>
    </source>
</reference>
<dbReference type="GO" id="GO:0005524">
    <property type="term" value="F:ATP binding"/>
    <property type="evidence" value="ECO:0007669"/>
    <property type="project" value="UniProtKB-KW"/>
</dbReference>
<keyword evidence="9" id="KW-0067">ATP-binding</keyword>
<evidence type="ECO:0000256" key="11">
    <source>
        <dbReference type="RuleBase" id="RU004082"/>
    </source>
</evidence>
<keyword evidence="4" id="KW-0602">Photosynthesis</keyword>
<dbReference type="EC" id="2.7.1.19" evidence="3 11"/>
<evidence type="ECO:0000256" key="3">
    <source>
        <dbReference type="ARBA" id="ARBA00012042"/>
    </source>
</evidence>
<evidence type="ECO:0000256" key="2">
    <source>
        <dbReference type="ARBA" id="ARBA00009719"/>
    </source>
</evidence>
<name>A0A0U5BGG5_9PROT</name>
<reference evidence="16" key="2">
    <citation type="submission" date="2014-09" db="EMBL/GenBank/DDBJ databases">
        <authorList>
            <person name="Illeghems K.G."/>
        </authorList>
    </citation>
    <scope>NUCLEOTIDE SEQUENCE [LARGE SCALE GENOMIC DNA]</scope>
    <source>
        <strain evidence="16">LMG 23848T</strain>
    </source>
</reference>
<dbReference type="Gene3D" id="3.40.50.300">
    <property type="entry name" value="P-loop containing nucleotide triphosphate hydrolases"/>
    <property type="match status" value="1"/>
</dbReference>
<evidence type="ECO:0000256" key="10">
    <source>
        <dbReference type="ARBA" id="ARBA00047663"/>
    </source>
</evidence>
<keyword evidence="7" id="KW-0547">Nucleotide-binding</keyword>
<evidence type="ECO:0000256" key="6">
    <source>
        <dbReference type="ARBA" id="ARBA00022679"/>
    </source>
</evidence>
<sequence length="712" mass="82410">MWKNFWLDAKGRLKLNDLLCSPLFWSMAALKILSGMFLGSGYFSALFFPFFENFADTPFQSPYVTSWHEGEPAAFPYPAFMLYFMVAPRLLMAPFGAAAWPLPLKFLLYHIPLFAADLTMLLVFIRWFHGRSQRVILLLWCSPVLFYISYIHGQLDVVPIALLTVSLYLLFREYLVWSAIILGLGLATKTHLVMTLPFFLLYIWRHRERTQALLSYVGLVLLTFGLVNMPFLFDHAFRHMVFENLEQKKIGQVALRLTRSGPEFYAIPSAYILLVFYALRIKIQNRDIFIMFLGFAFGVMLLFINPMPGWYYWVVPFLVYFFSRASMLQCLLLAALQFSYLLYFGLSPASDYREVFQFVFPHFAQGPNAFALLASAGFNARMLADSAFTLMQTLLIANCLWIYWRGIKALHYNKFSSHSFLIGIAGDSGSGKSTLTENLLDLFTPSHMTALCGDDMHKWQRGHAKWKEYTHLNPKGNELHQELHYIAALRQNMTIFRRHYDHTTGKFTEAVAISPKPLMVMEGLHTFLLKPTRSMLDLKIFMAPDETLLLHWKIQRDMLKRGYSMEQIIASVEARRADAERYVKVQAHAADIVFTFFPLEPIGDRLGDLEYKPAVGLRVMLSNRFYLDPLLDGISDLYPQNVKHYYECENWQIIEFMDFLPFAAIEHIGEKYVSDIQDFGIYAPAWKGGWEGVQQIIVAYIIFHDGTRFPEF</sequence>
<dbReference type="PROSITE" id="PS00567">
    <property type="entry name" value="PHOSPHORIBULOKINASE"/>
    <property type="match status" value="1"/>
</dbReference>
<evidence type="ECO:0000256" key="8">
    <source>
        <dbReference type="ARBA" id="ARBA00022777"/>
    </source>
</evidence>
<dbReference type="GO" id="GO:0019253">
    <property type="term" value="P:reductive pentose-phosphate cycle"/>
    <property type="evidence" value="ECO:0007669"/>
    <property type="project" value="UniProtKB-KW"/>
</dbReference>
<keyword evidence="12" id="KW-0812">Transmembrane</keyword>
<keyword evidence="12" id="KW-0472">Membrane</keyword>
<evidence type="ECO:0000256" key="7">
    <source>
        <dbReference type="ARBA" id="ARBA00022741"/>
    </source>
</evidence>
<dbReference type="InterPro" id="IPR027417">
    <property type="entry name" value="P-loop_NTPase"/>
</dbReference>
<dbReference type="PATRIC" id="fig|431306.5.peg.651"/>
<feature type="transmembrane region" description="Helical" evidence="12">
    <location>
        <begin position="310"/>
        <end position="343"/>
    </location>
</feature>
<dbReference type="EMBL" id="WOTE01000006">
    <property type="protein sequence ID" value="NHO40059.1"/>
    <property type="molecule type" value="Genomic_DNA"/>
</dbReference>
<feature type="transmembrane region" description="Helical" evidence="12">
    <location>
        <begin position="175"/>
        <end position="201"/>
    </location>
</feature>
<evidence type="ECO:0000259" key="13">
    <source>
        <dbReference type="Pfam" id="PF00485"/>
    </source>
</evidence>
<dbReference type="InterPro" id="IPR006082">
    <property type="entry name" value="PRK"/>
</dbReference>
<comment type="pathway">
    <text evidence="1">Carbohydrate biosynthesis; Calvin cycle.</text>
</comment>
<dbReference type="RefSeq" id="WP_059022949.1">
    <property type="nucleotide sequence ID" value="NZ_LN609302.1"/>
</dbReference>
<dbReference type="InterPro" id="IPR006083">
    <property type="entry name" value="PRK/URK"/>
</dbReference>
<evidence type="ECO:0000313" key="14">
    <source>
        <dbReference type="EMBL" id="CEF54252.1"/>
    </source>
</evidence>
<keyword evidence="6 14" id="KW-0808">Transferase</keyword>
<proteinExistence type="inferred from homology"/>
<feature type="transmembrane region" description="Helical" evidence="12">
    <location>
        <begin position="23"/>
        <end position="51"/>
    </location>
</feature>
<organism evidence="14 16">
    <name type="scientific">Acetobacter ghanensis</name>
    <dbReference type="NCBI Taxonomy" id="431306"/>
    <lineage>
        <taxon>Bacteria</taxon>
        <taxon>Pseudomonadati</taxon>
        <taxon>Pseudomonadota</taxon>
        <taxon>Alphaproteobacteria</taxon>
        <taxon>Acetobacterales</taxon>
        <taxon>Acetobacteraceae</taxon>
        <taxon>Acetobacter</taxon>
    </lineage>
</organism>
<protein>
    <recommendedName>
        <fullName evidence="3 11">Phosphoribulokinase</fullName>
        <ecNumber evidence="3 11">2.7.1.19</ecNumber>
    </recommendedName>
</protein>